<gene>
    <name evidence="2" type="ORF">EJC51_42135</name>
</gene>
<keyword evidence="3" id="KW-1185">Reference proteome</keyword>
<sequence length="115" mass="12489">MNCLPRLLCAIYVATSAGLAWTSVLQYRHGPMWAVYLLAAASLVPVIAVVREAEWHEQRTAAVPAGYTVGLDIAEAADDVVQAELDAACCERWWTSCGTDHDTRCARRVPRSSAA</sequence>
<organism evidence="2 3">
    <name type="scientific">Streptomyces aquilus</name>
    <dbReference type="NCBI Taxonomy" id="2548456"/>
    <lineage>
        <taxon>Bacteria</taxon>
        <taxon>Bacillati</taxon>
        <taxon>Actinomycetota</taxon>
        <taxon>Actinomycetes</taxon>
        <taxon>Kitasatosporales</taxon>
        <taxon>Streptomycetaceae</taxon>
        <taxon>Streptomyces</taxon>
    </lineage>
</organism>
<dbReference type="EMBL" id="CP034463">
    <property type="protein sequence ID" value="AZP22112.1"/>
    <property type="molecule type" value="Genomic_DNA"/>
</dbReference>
<dbReference type="Proteomes" id="UP000280197">
    <property type="component" value="Chromosome"/>
</dbReference>
<name>A0A3Q9C589_9ACTN</name>
<keyword evidence="1" id="KW-0472">Membrane</keyword>
<evidence type="ECO:0000256" key="1">
    <source>
        <dbReference type="SAM" id="Phobius"/>
    </source>
</evidence>
<reference evidence="2 3" key="1">
    <citation type="submission" date="2018-12" db="EMBL/GenBank/DDBJ databases">
        <authorList>
            <person name="Li K."/>
        </authorList>
    </citation>
    <scope>NUCLEOTIDE SEQUENCE [LARGE SCALE GENOMIC DNA]</scope>
    <source>
        <strain evidence="3">CR22</strain>
    </source>
</reference>
<feature type="transmembrane region" description="Helical" evidence="1">
    <location>
        <begin position="32"/>
        <end position="50"/>
    </location>
</feature>
<dbReference type="RefSeq" id="WP_126275919.1">
    <property type="nucleotide sequence ID" value="NZ_CP034463.1"/>
</dbReference>
<protein>
    <submittedName>
        <fullName evidence="2">Uncharacterized protein</fullName>
    </submittedName>
</protein>
<accession>A0A3Q9C589</accession>
<dbReference type="KEGG" id="saqu:EJC51_42135"/>
<keyword evidence="1" id="KW-1133">Transmembrane helix</keyword>
<evidence type="ECO:0000313" key="2">
    <source>
        <dbReference type="EMBL" id="AZP22112.1"/>
    </source>
</evidence>
<keyword evidence="1" id="KW-0812">Transmembrane</keyword>
<evidence type="ECO:0000313" key="3">
    <source>
        <dbReference type="Proteomes" id="UP000280197"/>
    </source>
</evidence>
<dbReference type="AlphaFoldDB" id="A0A3Q9C589"/>
<proteinExistence type="predicted"/>